<gene>
    <name evidence="3" type="ORF">J421_4182</name>
</gene>
<dbReference type="InParanoid" id="W0RKY3"/>
<dbReference type="STRING" id="861299.J421_4182"/>
<dbReference type="GO" id="GO:0042602">
    <property type="term" value="F:riboflavin reductase (NADPH) activity"/>
    <property type="evidence" value="ECO:0007669"/>
    <property type="project" value="TreeGrafter"/>
</dbReference>
<evidence type="ECO:0000256" key="1">
    <source>
        <dbReference type="ARBA" id="ARBA00023002"/>
    </source>
</evidence>
<dbReference type="OrthoDB" id="9792858at2"/>
<evidence type="ECO:0000313" key="3">
    <source>
        <dbReference type="EMBL" id="AHG91719.1"/>
    </source>
</evidence>
<feature type="domain" description="Flavin reductase like" evidence="2">
    <location>
        <begin position="12"/>
        <end position="156"/>
    </location>
</feature>
<proteinExistence type="predicted"/>
<keyword evidence="1" id="KW-0560">Oxidoreductase</keyword>
<sequence>MPLDPDSFRSVLGRFASGVTVVTTVDEAGHDHGMTVSAFCSLSLEPPLVLVCIDRTASMHDLLQPERAFAVNVLSAGQEALSRRFASGDPPNRFDGLGYERGRTGVPLLQDVLAWLEARVERRHTEGDHTIVVGRVETAAAHQERPLLYYRGGYAQLER</sequence>
<dbReference type="PANTHER" id="PTHR30466:SF1">
    <property type="entry name" value="FMN REDUCTASE (NADH) RUTF"/>
    <property type="match status" value="1"/>
</dbReference>
<dbReference type="HOGENOM" id="CLU_059021_1_0_0"/>
<dbReference type="AlphaFoldDB" id="W0RKY3"/>
<dbReference type="Pfam" id="PF01613">
    <property type="entry name" value="Flavin_Reduct"/>
    <property type="match status" value="1"/>
</dbReference>
<evidence type="ECO:0000313" key="4">
    <source>
        <dbReference type="Proteomes" id="UP000019151"/>
    </source>
</evidence>
<organism evidence="3 4">
    <name type="scientific">Gemmatirosa kalamazoonensis</name>
    <dbReference type="NCBI Taxonomy" id="861299"/>
    <lineage>
        <taxon>Bacteria</taxon>
        <taxon>Pseudomonadati</taxon>
        <taxon>Gemmatimonadota</taxon>
        <taxon>Gemmatimonadia</taxon>
        <taxon>Gemmatimonadales</taxon>
        <taxon>Gemmatimonadaceae</taxon>
        <taxon>Gemmatirosa</taxon>
    </lineage>
</organism>
<dbReference type="InterPro" id="IPR050268">
    <property type="entry name" value="NADH-dep_flavin_reductase"/>
</dbReference>
<evidence type="ECO:0000259" key="2">
    <source>
        <dbReference type="SMART" id="SM00903"/>
    </source>
</evidence>
<dbReference type="InterPro" id="IPR002563">
    <property type="entry name" value="Flavin_Rdtase-like_dom"/>
</dbReference>
<dbReference type="SUPFAM" id="SSF50475">
    <property type="entry name" value="FMN-binding split barrel"/>
    <property type="match status" value="1"/>
</dbReference>
<keyword evidence="4" id="KW-1185">Reference proteome</keyword>
<dbReference type="eggNOG" id="COG1853">
    <property type="taxonomic scope" value="Bacteria"/>
</dbReference>
<reference evidence="3 4" key="1">
    <citation type="journal article" date="2014" name="Genome Announc.">
        <title>Genome Sequence and Methylome of Soil Bacterium Gemmatirosa kalamazoonensis KBS708T, a Member of the Rarely Cultivated Gemmatimonadetes Phylum.</title>
        <authorList>
            <person name="Debruyn J.M."/>
            <person name="Radosevich M."/>
            <person name="Wommack K.E."/>
            <person name="Polson S.W."/>
            <person name="Hauser L.J."/>
            <person name="Fawaz M.N."/>
            <person name="Korlach J."/>
            <person name="Tsai Y.C."/>
        </authorList>
    </citation>
    <scope>NUCLEOTIDE SEQUENCE [LARGE SCALE GENOMIC DNA]</scope>
    <source>
        <strain evidence="3 4">KBS708</strain>
    </source>
</reference>
<dbReference type="Gene3D" id="2.30.110.10">
    <property type="entry name" value="Electron Transport, Fmn-binding Protein, Chain A"/>
    <property type="match status" value="1"/>
</dbReference>
<name>W0RKY3_9BACT</name>
<dbReference type="GO" id="GO:0010181">
    <property type="term" value="F:FMN binding"/>
    <property type="evidence" value="ECO:0007669"/>
    <property type="project" value="InterPro"/>
</dbReference>
<dbReference type="InterPro" id="IPR012349">
    <property type="entry name" value="Split_barrel_FMN-bd"/>
</dbReference>
<dbReference type="PANTHER" id="PTHR30466">
    <property type="entry name" value="FLAVIN REDUCTASE"/>
    <property type="match status" value="1"/>
</dbReference>
<dbReference type="RefSeq" id="WP_025413160.1">
    <property type="nucleotide sequence ID" value="NZ_CP007128.1"/>
</dbReference>
<accession>W0RKY3</accession>
<protein>
    <submittedName>
        <fullName evidence="3">Flavin reductase domain protein FMN-binding protein</fullName>
    </submittedName>
</protein>
<dbReference type="Proteomes" id="UP000019151">
    <property type="component" value="Chromosome"/>
</dbReference>
<dbReference type="KEGG" id="gba:J421_4182"/>
<dbReference type="EMBL" id="CP007128">
    <property type="protein sequence ID" value="AHG91719.1"/>
    <property type="molecule type" value="Genomic_DNA"/>
</dbReference>
<dbReference type="SMART" id="SM00903">
    <property type="entry name" value="Flavin_Reduct"/>
    <property type="match status" value="1"/>
</dbReference>